<feature type="region of interest" description="Disordered" evidence="8">
    <location>
        <begin position="560"/>
        <end position="599"/>
    </location>
</feature>
<dbReference type="Pfam" id="PF12796">
    <property type="entry name" value="Ank_2"/>
    <property type="match status" value="3"/>
</dbReference>
<dbReference type="EMBL" id="VDCV01000018">
    <property type="protein sequence ID" value="KAB5514040.1"/>
    <property type="molecule type" value="Genomic_DNA"/>
</dbReference>
<feature type="transmembrane region" description="Helical" evidence="9">
    <location>
        <begin position="487"/>
        <end position="507"/>
    </location>
</feature>
<feature type="repeat" description="ANK" evidence="7">
    <location>
        <begin position="281"/>
        <end position="313"/>
    </location>
</feature>
<evidence type="ECO:0000256" key="8">
    <source>
        <dbReference type="SAM" id="MobiDB-lite"/>
    </source>
</evidence>
<feature type="repeat" description="ANK" evidence="7">
    <location>
        <begin position="76"/>
        <end position="98"/>
    </location>
</feature>
<dbReference type="PRINTS" id="PR01415">
    <property type="entry name" value="ANKYRIN"/>
</dbReference>
<evidence type="ECO:0000256" key="3">
    <source>
        <dbReference type="ARBA" id="ARBA00022737"/>
    </source>
</evidence>
<evidence type="ECO:0000256" key="5">
    <source>
        <dbReference type="ARBA" id="ARBA00023043"/>
    </source>
</evidence>
<dbReference type="GO" id="GO:0005886">
    <property type="term" value="C:plasma membrane"/>
    <property type="evidence" value="ECO:0007669"/>
    <property type="project" value="TreeGrafter"/>
</dbReference>
<sequence length="599" mass="66683">MPQAPVMDRRLCEAILKGDVPAFLSLVEEDEHVIDQKPIPGSSSTILHIASRFGHVELAKEIVRVRPELMFEENEKKETPLHEACREGKMEMVRLLVEEDPWLVYKVNQANESALAVACKRGRLDVVDYLLNFPGLLMLEIDGFTTSLHVAASGGHTDIVKEILKARPDFAWKKDLQGCTPLHLCCKKGHLEVTRELLRFDAELSSLEDNDGRTPLHWAAIKGRVNVIDEILSTSLESAEVITKNGETVLHLGVKNNQYEAVKYLAEMLNITKLVDRPDNDGNTVLHLATAGKLSTMVIYLLKLGVDVNAINQKGQTALDVVESDMSNSGALLILPALQDAGGKRSHQLPPISIEIQQIQQDQKSLSSSFAKRMPESTTQHHRRSQNRRREKQLELQTEGLRNARNTIVIVAVLIATVTFAAGINPPGGFRQETGDSIKGRHSSFKIFAVCNILALFLSLGTVVFLVSIVPFQRKSMMKLLVVTHKVLWLSISFMAAGYIAAMWTILPHGRGRGKQWVFVAMVAIGGGSTVAIFVGLGILLAKHWLRKWEWRRRKEKRKIESPSSSVSRVEELGTMRKGRHDSSNSDVDSSDKGGYHLY</sequence>
<feature type="repeat" description="ANK" evidence="7">
    <location>
        <begin position="177"/>
        <end position="209"/>
    </location>
</feature>
<evidence type="ECO:0000259" key="10">
    <source>
        <dbReference type="Pfam" id="PF13962"/>
    </source>
</evidence>
<feature type="region of interest" description="Disordered" evidence="8">
    <location>
        <begin position="367"/>
        <end position="394"/>
    </location>
</feature>
<dbReference type="Proteomes" id="UP000326939">
    <property type="component" value="Chromosome 18"/>
</dbReference>
<dbReference type="AlphaFoldDB" id="A0A5N5J808"/>
<evidence type="ECO:0000256" key="1">
    <source>
        <dbReference type="ARBA" id="ARBA00004141"/>
    </source>
</evidence>
<feature type="transmembrane region" description="Helical" evidence="9">
    <location>
        <begin position="519"/>
        <end position="546"/>
    </location>
</feature>
<keyword evidence="2 9" id="KW-0812">Transmembrane</keyword>
<gene>
    <name evidence="11" type="ORF">DKX38_027946</name>
</gene>
<dbReference type="InterPro" id="IPR026961">
    <property type="entry name" value="PGG_dom"/>
</dbReference>
<feature type="compositionally biased region" description="Basic and acidic residues" evidence="8">
    <location>
        <begin position="590"/>
        <end position="599"/>
    </location>
</feature>
<dbReference type="PANTHER" id="PTHR24186:SF37">
    <property type="entry name" value="PGG DOMAIN-CONTAINING PROTEIN"/>
    <property type="match status" value="1"/>
</dbReference>
<keyword evidence="4 9" id="KW-1133">Transmembrane helix</keyword>
<dbReference type="InterPro" id="IPR036770">
    <property type="entry name" value="Ankyrin_rpt-contain_sf"/>
</dbReference>
<dbReference type="PANTHER" id="PTHR24186">
    <property type="entry name" value="PROTEIN PHOSPHATASE 1 REGULATORY SUBUNIT"/>
    <property type="match status" value="1"/>
</dbReference>
<keyword evidence="5 7" id="KW-0040">ANK repeat</keyword>
<comment type="subcellular location">
    <subcellularLocation>
        <location evidence="1">Membrane</location>
        <topology evidence="1">Multi-pass membrane protein</topology>
    </subcellularLocation>
</comment>
<evidence type="ECO:0000313" key="11">
    <source>
        <dbReference type="EMBL" id="KAB5514040.1"/>
    </source>
</evidence>
<evidence type="ECO:0000256" key="2">
    <source>
        <dbReference type="ARBA" id="ARBA00022692"/>
    </source>
</evidence>
<dbReference type="Pfam" id="PF13962">
    <property type="entry name" value="PGG"/>
    <property type="match status" value="1"/>
</dbReference>
<accession>A0A5N5J808</accession>
<dbReference type="InterPro" id="IPR002110">
    <property type="entry name" value="Ankyrin_rpt"/>
</dbReference>
<reference evidence="12" key="1">
    <citation type="journal article" date="2019" name="Gigascience">
        <title>De novo genome assembly of the endangered Acer yangbiense, a plant species with extremely small populations endemic to Yunnan Province, China.</title>
        <authorList>
            <person name="Yang J."/>
            <person name="Wariss H.M."/>
            <person name="Tao L."/>
            <person name="Zhang R."/>
            <person name="Yun Q."/>
            <person name="Hollingsworth P."/>
            <person name="Dao Z."/>
            <person name="Luo G."/>
            <person name="Guo H."/>
            <person name="Ma Y."/>
            <person name="Sun W."/>
        </authorList>
    </citation>
    <scope>NUCLEOTIDE SEQUENCE [LARGE SCALE GENOMIC DNA]</scope>
    <source>
        <strain evidence="12">cv. br00</strain>
    </source>
</reference>
<feature type="transmembrane region" description="Helical" evidence="9">
    <location>
        <begin position="407"/>
        <end position="425"/>
    </location>
</feature>
<comment type="caution">
    <text evidence="11">The sequence shown here is derived from an EMBL/GenBank/DDBJ whole genome shotgun (WGS) entry which is preliminary data.</text>
</comment>
<keyword evidence="3" id="KW-0677">Repeat</keyword>
<dbReference type="SUPFAM" id="SSF48403">
    <property type="entry name" value="Ankyrin repeat"/>
    <property type="match status" value="1"/>
</dbReference>
<evidence type="ECO:0000313" key="12">
    <source>
        <dbReference type="Proteomes" id="UP000326939"/>
    </source>
</evidence>
<feature type="compositionally biased region" description="Basic residues" evidence="8">
    <location>
        <begin position="380"/>
        <end position="391"/>
    </location>
</feature>
<evidence type="ECO:0000256" key="9">
    <source>
        <dbReference type="SAM" id="Phobius"/>
    </source>
</evidence>
<evidence type="ECO:0000256" key="6">
    <source>
        <dbReference type="ARBA" id="ARBA00023136"/>
    </source>
</evidence>
<dbReference type="PROSITE" id="PS50297">
    <property type="entry name" value="ANK_REP_REGION"/>
    <property type="match status" value="4"/>
</dbReference>
<keyword evidence="6 9" id="KW-0472">Membrane</keyword>
<feature type="domain" description="PGG" evidence="10">
    <location>
        <begin position="399"/>
        <end position="505"/>
    </location>
</feature>
<dbReference type="Gene3D" id="1.25.40.20">
    <property type="entry name" value="Ankyrin repeat-containing domain"/>
    <property type="match status" value="3"/>
</dbReference>
<feature type="transmembrane region" description="Helical" evidence="9">
    <location>
        <begin position="445"/>
        <end position="467"/>
    </location>
</feature>
<evidence type="ECO:0000256" key="7">
    <source>
        <dbReference type="PROSITE-ProRule" id="PRU00023"/>
    </source>
</evidence>
<protein>
    <recommendedName>
        <fullName evidence="10">PGG domain-containing protein</fullName>
    </recommendedName>
</protein>
<name>A0A5N5J808_9ROSI</name>
<dbReference type="PROSITE" id="PS50088">
    <property type="entry name" value="ANK_REPEAT"/>
    <property type="match status" value="4"/>
</dbReference>
<evidence type="ECO:0000256" key="4">
    <source>
        <dbReference type="ARBA" id="ARBA00022989"/>
    </source>
</evidence>
<proteinExistence type="predicted"/>
<dbReference type="SMART" id="SM00248">
    <property type="entry name" value="ANK"/>
    <property type="match status" value="8"/>
</dbReference>
<organism evidence="11 12">
    <name type="scientific">Salix brachista</name>
    <dbReference type="NCBI Taxonomy" id="2182728"/>
    <lineage>
        <taxon>Eukaryota</taxon>
        <taxon>Viridiplantae</taxon>
        <taxon>Streptophyta</taxon>
        <taxon>Embryophyta</taxon>
        <taxon>Tracheophyta</taxon>
        <taxon>Spermatophyta</taxon>
        <taxon>Magnoliopsida</taxon>
        <taxon>eudicotyledons</taxon>
        <taxon>Gunneridae</taxon>
        <taxon>Pentapetalae</taxon>
        <taxon>rosids</taxon>
        <taxon>fabids</taxon>
        <taxon>Malpighiales</taxon>
        <taxon>Salicaceae</taxon>
        <taxon>Saliceae</taxon>
        <taxon>Salix</taxon>
    </lineage>
</organism>
<keyword evidence="12" id="KW-1185">Reference proteome</keyword>
<feature type="repeat" description="ANK" evidence="7">
    <location>
        <begin position="211"/>
        <end position="233"/>
    </location>
</feature>